<keyword evidence="2" id="KW-0413">Isomerase</keyword>
<name>A0A1H4WUK5_9NOCA</name>
<dbReference type="AlphaFoldDB" id="A0A1H4WUK5"/>
<feature type="domain" description="Xylose isomerase-like TIM barrel" evidence="1">
    <location>
        <begin position="23"/>
        <end position="241"/>
    </location>
</feature>
<dbReference type="EMBL" id="FNSV01000005">
    <property type="protein sequence ID" value="SEC96291.1"/>
    <property type="molecule type" value="Genomic_DNA"/>
</dbReference>
<evidence type="ECO:0000259" key="1">
    <source>
        <dbReference type="Pfam" id="PF01261"/>
    </source>
</evidence>
<dbReference type="InterPro" id="IPR050312">
    <property type="entry name" value="IolE/XylAMocC-like"/>
</dbReference>
<dbReference type="Pfam" id="PF01261">
    <property type="entry name" value="AP_endonuc_2"/>
    <property type="match status" value="1"/>
</dbReference>
<gene>
    <name evidence="2" type="ORF">SAMN04490239_6168</name>
</gene>
<dbReference type="GO" id="GO:0016853">
    <property type="term" value="F:isomerase activity"/>
    <property type="evidence" value="ECO:0007669"/>
    <property type="project" value="UniProtKB-KW"/>
</dbReference>
<dbReference type="Gene3D" id="3.20.20.150">
    <property type="entry name" value="Divalent-metal-dependent TIM barrel enzymes"/>
    <property type="match status" value="1"/>
</dbReference>
<dbReference type="InterPro" id="IPR036237">
    <property type="entry name" value="Xyl_isomerase-like_sf"/>
</dbReference>
<reference evidence="3" key="1">
    <citation type="submission" date="2016-10" db="EMBL/GenBank/DDBJ databases">
        <authorList>
            <person name="Varghese N."/>
            <person name="Submissions S."/>
        </authorList>
    </citation>
    <scope>NUCLEOTIDE SEQUENCE [LARGE SCALE GENOMIC DNA]</scope>
    <source>
        <strain evidence="3">DSM 44498</strain>
    </source>
</reference>
<evidence type="ECO:0000313" key="2">
    <source>
        <dbReference type="EMBL" id="SEC96291.1"/>
    </source>
</evidence>
<protein>
    <submittedName>
        <fullName evidence="2">Sugar phosphate isomerase/epimerase</fullName>
    </submittedName>
</protein>
<keyword evidence="3" id="KW-1185">Reference proteome</keyword>
<dbReference type="SUPFAM" id="SSF51658">
    <property type="entry name" value="Xylose isomerase-like"/>
    <property type="match status" value="1"/>
</dbReference>
<accession>A0A1H4WUK5</accession>
<proteinExistence type="predicted"/>
<dbReference type="Proteomes" id="UP000183561">
    <property type="component" value="Unassembled WGS sequence"/>
</dbReference>
<dbReference type="PANTHER" id="PTHR12110">
    <property type="entry name" value="HYDROXYPYRUVATE ISOMERASE"/>
    <property type="match status" value="1"/>
</dbReference>
<dbReference type="OrthoDB" id="9780241at2"/>
<dbReference type="PANTHER" id="PTHR12110:SF48">
    <property type="entry name" value="BLL3656 PROTEIN"/>
    <property type="match status" value="1"/>
</dbReference>
<dbReference type="RefSeq" id="WP_072944411.1">
    <property type="nucleotide sequence ID" value="NZ_FNSV01000005.1"/>
</dbReference>
<evidence type="ECO:0000313" key="3">
    <source>
        <dbReference type="Proteomes" id="UP000183561"/>
    </source>
</evidence>
<sequence length="269" mass="28408">MTDRPLLSLSPLTAVDASPPDLVAAAADAGFDCVGIRARAAATDTQWPMLDNGPMVRETRRRADDLGIEILDVEVLRITGTDDVEAALRVLDAASTLRASYVLVNGNDPEPTRQADTFAHLCREAEQRGVSLALEFMAFSRIRTLGDATAVLTHAASPAAVLVVDALHLARTGSTVDEVRAVPDRWLSYAQLCDAPSAAPAGHAGLITEARTDRLLPGEGELPLHDLVGALPAGTVFSVEAPVLAHTGWAVGDRAEYAYRALRDTVSAA</sequence>
<organism evidence="2 3">
    <name type="scientific">Rhodococcus koreensis</name>
    <dbReference type="NCBI Taxonomy" id="99653"/>
    <lineage>
        <taxon>Bacteria</taxon>
        <taxon>Bacillati</taxon>
        <taxon>Actinomycetota</taxon>
        <taxon>Actinomycetes</taxon>
        <taxon>Mycobacteriales</taxon>
        <taxon>Nocardiaceae</taxon>
        <taxon>Rhodococcus</taxon>
    </lineage>
</organism>
<dbReference type="InterPro" id="IPR013022">
    <property type="entry name" value="Xyl_isomerase-like_TIM-brl"/>
</dbReference>